<evidence type="ECO:0000313" key="4">
    <source>
        <dbReference type="Proteomes" id="UP000801492"/>
    </source>
</evidence>
<dbReference type="PANTHER" id="PTHR47272">
    <property type="entry name" value="DDE_TNP_1_7 DOMAIN-CONTAINING PROTEIN"/>
    <property type="match status" value="1"/>
</dbReference>
<dbReference type="OrthoDB" id="6783909at2759"/>
<dbReference type="Pfam" id="PF13843">
    <property type="entry name" value="DDE_Tnp_1_7"/>
    <property type="match status" value="1"/>
</dbReference>
<dbReference type="EMBL" id="VTPC01087957">
    <property type="protein sequence ID" value="KAF2886361.1"/>
    <property type="molecule type" value="Genomic_DNA"/>
</dbReference>
<evidence type="ECO:0000256" key="1">
    <source>
        <dbReference type="SAM" id="MobiDB-lite"/>
    </source>
</evidence>
<dbReference type="AlphaFoldDB" id="A0A8K0CJQ8"/>
<protein>
    <recommendedName>
        <fullName evidence="2">PiggyBac transposable element-derived protein domain-containing protein</fullName>
    </recommendedName>
</protein>
<evidence type="ECO:0000259" key="2">
    <source>
        <dbReference type="Pfam" id="PF13843"/>
    </source>
</evidence>
<dbReference type="InterPro" id="IPR029526">
    <property type="entry name" value="PGBD"/>
</dbReference>
<proteinExistence type="predicted"/>
<reference evidence="3" key="1">
    <citation type="submission" date="2019-08" db="EMBL/GenBank/DDBJ databases">
        <title>The genome of the North American firefly Photinus pyralis.</title>
        <authorList>
            <consortium name="Photinus pyralis genome working group"/>
            <person name="Fallon T.R."/>
            <person name="Sander Lower S.E."/>
            <person name="Weng J.-K."/>
        </authorList>
    </citation>
    <scope>NUCLEOTIDE SEQUENCE</scope>
    <source>
        <strain evidence="3">TRF0915ILg1</strain>
        <tissue evidence="3">Whole body</tissue>
    </source>
</reference>
<feature type="domain" description="PiggyBac transposable element-derived protein" evidence="2">
    <location>
        <begin position="11"/>
        <end position="84"/>
    </location>
</feature>
<name>A0A8K0CJQ8_IGNLU</name>
<gene>
    <name evidence="3" type="ORF">ILUMI_19813</name>
</gene>
<accession>A0A8K0CJQ8</accession>
<keyword evidence="4" id="KW-1185">Reference proteome</keyword>
<feature type="region of interest" description="Disordered" evidence="1">
    <location>
        <begin position="84"/>
        <end position="105"/>
    </location>
</feature>
<dbReference type="Proteomes" id="UP000801492">
    <property type="component" value="Unassembled WGS sequence"/>
</dbReference>
<comment type="caution">
    <text evidence="3">The sequence shown here is derived from an EMBL/GenBank/DDBJ whole genome shotgun (WGS) entry which is preliminary data.</text>
</comment>
<evidence type="ECO:0000313" key="3">
    <source>
        <dbReference type="EMBL" id="KAF2886361.1"/>
    </source>
</evidence>
<organism evidence="3 4">
    <name type="scientific">Ignelater luminosus</name>
    <name type="common">Cucubano</name>
    <name type="synonym">Pyrophorus luminosus</name>
    <dbReference type="NCBI Taxonomy" id="2038154"/>
    <lineage>
        <taxon>Eukaryota</taxon>
        <taxon>Metazoa</taxon>
        <taxon>Ecdysozoa</taxon>
        <taxon>Arthropoda</taxon>
        <taxon>Hexapoda</taxon>
        <taxon>Insecta</taxon>
        <taxon>Pterygota</taxon>
        <taxon>Neoptera</taxon>
        <taxon>Endopterygota</taxon>
        <taxon>Coleoptera</taxon>
        <taxon>Polyphaga</taxon>
        <taxon>Elateriformia</taxon>
        <taxon>Elateroidea</taxon>
        <taxon>Elateridae</taxon>
        <taxon>Agrypninae</taxon>
        <taxon>Pyrophorini</taxon>
        <taxon>Ignelater</taxon>
    </lineage>
</organism>
<sequence length="105" mass="11976">MVEKVANVDGTVVSVESWYDNKFVNMMSTYVGNIPIRDVRRFSKKDNIHITVPCPKAVTVYNKYMGGVDLLDSMLGYHRISHDRSCDSKWRDPSAQNQCKIYGPS</sequence>